<gene>
    <name evidence="1" type="ORF">DCAR_0623405</name>
</gene>
<sequence length="148" mass="16385">MNEKPGSSETGHVPRSPGTALYRFLSNKAVMIQRQQTGHQKKDAQSNASISCETKRKGRGLTVETIYKRQNIGMFGESNRRSSLLETSASDIGSCNPTNVANAKYSGFLLFCTSSSSGSHLKPEQISATRSHQCCPEHQQFFHYTIRI</sequence>
<accession>A0AAF0XA32</accession>
<protein>
    <submittedName>
        <fullName evidence="1">Uncharacterized protein</fullName>
    </submittedName>
</protein>
<reference evidence="1" key="2">
    <citation type="submission" date="2022-03" db="EMBL/GenBank/DDBJ databases">
        <title>Draft title - Genomic analysis of global carrot germplasm unveils the trajectory of domestication and the origin of high carotenoid orange carrot.</title>
        <authorList>
            <person name="Iorizzo M."/>
            <person name="Ellison S."/>
            <person name="Senalik D."/>
            <person name="Macko-Podgorni A."/>
            <person name="Grzebelus D."/>
            <person name="Bostan H."/>
            <person name="Rolling W."/>
            <person name="Curaba J."/>
            <person name="Simon P."/>
        </authorList>
    </citation>
    <scope>NUCLEOTIDE SEQUENCE</scope>
    <source>
        <tissue evidence="1">Leaf</tissue>
    </source>
</reference>
<dbReference type="KEGG" id="dcr:108227639"/>
<evidence type="ECO:0000313" key="2">
    <source>
        <dbReference type="Proteomes" id="UP000077755"/>
    </source>
</evidence>
<dbReference type="AlphaFoldDB" id="A0AAF0XA32"/>
<evidence type="ECO:0000313" key="1">
    <source>
        <dbReference type="EMBL" id="WOH04000.1"/>
    </source>
</evidence>
<reference evidence="1" key="1">
    <citation type="journal article" date="2016" name="Nat. Genet.">
        <title>A high-quality carrot genome assembly provides new insights into carotenoid accumulation and asterid genome evolution.</title>
        <authorList>
            <person name="Iorizzo M."/>
            <person name="Ellison S."/>
            <person name="Senalik D."/>
            <person name="Zeng P."/>
            <person name="Satapoomin P."/>
            <person name="Huang J."/>
            <person name="Bowman M."/>
            <person name="Iovene M."/>
            <person name="Sanseverino W."/>
            <person name="Cavagnaro P."/>
            <person name="Yildiz M."/>
            <person name="Macko-Podgorni A."/>
            <person name="Moranska E."/>
            <person name="Grzebelus E."/>
            <person name="Grzebelus D."/>
            <person name="Ashrafi H."/>
            <person name="Zheng Z."/>
            <person name="Cheng S."/>
            <person name="Spooner D."/>
            <person name="Van Deynze A."/>
            <person name="Simon P."/>
        </authorList>
    </citation>
    <scope>NUCLEOTIDE SEQUENCE</scope>
    <source>
        <tissue evidence="1">Leaf</tissue>
    </source>
</reference>
<dbReference type="EMBL" id="CP093348">
    <property type="protein sequence ID" value="WOH04000.1"/>
    <property type="molecule type" value="Genomic_DNA"/>
</dbReference>
<proteinExistence type="predicted"/>
<dbReference type="Proteomes" id="UP000077755">
    <property type="component" value="Chromosome 6"/>
</dbReference>
<organism evidence="1 2">
    <name type="scientific">Daucus carota subsp. sativus</name>
    <name type="common">Carrot</name>
    <dbReference type="NCBI Taxonomy" id="79200"/>
    <lineage>
        <taxon>Eukaryota</taxon>
        <taxon>Viridiplantae</taxon>
        <taxon>Streptophyta</taxon>
        <taxon>Embryophyta</taxon>
        <taxon>Tracheophyta</taxon>
        <taxon>Spermatophyta</taxon>
        <taxon>Magnoliopsida</taxon>
        <taxon>eudicotyledons</taxon>
        <taxon>Gunneridae</taxon>
        <taxon>Pentapetalae</taxon>
        <taxon>asterids</taxon>
        <taxon>campanulids</taxon>
        <taxon>Apiales</taxon>
        <taxon>Apiaceae</taxon>
        <taxon>Apioideae</taxon>
        <taxon>Scandiceae</taxon>
        <taxon>Daucinae</taxon>
        <taxon>Daucus</taxon>
        <taxon>Daucus sect. Daucus</taxon>
    </lineage>
</organism>
<name>A0AAF0XA32_DAUCS</name>
<keyword evidence="2" id="KW-1185">Reference proteome</keyword>